<reference evidence="1" key="1">
    <citation type="submission" date="2016-04" db="EMBL/GenBank/DDBJ databases">
        <authorList>
            <person name="Nguyen H.D."/>
            <person name="Samba Siva P."/>
            <person name="Cullis J."/>
            <person name="Levesque C.A."/>
            <person name="Hambleton S."/>
        </authorList>
    </citation>
    <scope>NUCLEOTIDE SEQUENCE</scope>
    <source>
        <strain evidence="1">DAOMC 236416</strain>
    </source>
</reference>
<proteinExistence type="predicted"/>
<gene>
    <name evidence="1" type="ORF">A4X13_0g7417</name>
</gene>
<organism evidence="1 2">
    <name type="scientific">Tilletia indica</name>
    <dbReference type="NCBI Taxonomy" id="43049"/>
    <lineage>
        <taxon>Eukaryota</taxon>
        <taxon>Fungi</taxon>
        <taxon>Dikarya</taxon>
        <taxon>Basidiomycota</taxon>
        <taxon>Ustilaginomycotina</taxon>
        <taxon>Exobasidiomycetes</taxon>
        <taxon>Tilletiales</taxon>
        <taxon>Tilletiaceae</taxon>
        <taxon>Tilletia</taxon>
    </lineage>
</organism>
<keyword evidence="2" id="KW-1185">Reference proteome</keyword>
<evidence type="ECO:0000313" key="2">
    <source>
        <dbReference type="Proteomes" id="UP000077521"/>
    </source>
</evidence>
<dbReference type="EMBL" id="LWDF02000910">
    <property type="protein sequence ID" value="KAE8241439.1"/>
    <property type="molecule type" value="Genomic_DNA"/>
</dbReference>
<sequence length="210" mass="23177">MALMASLGTATHNCVSILTFKYLGIVATCLALNSGLWWVGTLALVFFAVALLWPAFLFLQDAVAGQWGWERAVMAISAALCVVGEFTGALLGTKHFRTQDIRDLLLRMTVSRLRREVESLQAALQQVQLSYQHALAQVNILTQASEAEQFSRIDSEVEEPANKVEVAITYYEDKAARAGNRTPIDFMTQNMTVLLTICPSGHIRSPFVIL</sequence>
<evidence type="ECO:0000313" key="1">
    <source>
        <dbReference type="EMBL" id="KAE8241439.1"/>
    </source>
</evidence>
<reference evidence="1" key="2">
    <citation type="journal article" date="2019" name="IMA Fungus">
        <title>Genome sequencing and comparison of five Tilletia species to identify candidate genes for the detection of regulated species infecting wheat.</title>
        <authorList>
            <person name="Nguyen H.D.T."/>
            <person name="Sultana T."/>
            <person name="Kesanakurti P."/>
            <person name="Hambleton S."/>
        </authorList>
    </citation>
    <scope>NUCLEOTIDE SEQUENCE</scope>
    <source>
        <strain evidence="1">DAOMC 236416</strain>
    </source>
</reference>
<dbReference type="Proteomes" id="UP000077521">
    <property type="component" value="Unassembled WGS sequence"/>
</dbReference>
<comment type="caution">
    <text evidence="1">The sequence shown here is derived from an EMBL/GenBank/DDBJ whole genome shotgun (WGS) entry which is preliminary data.</text>
</comment>
<protein>
    <submittedName>
        <fullName evidence="1">Uncharacterized protein</fullName>
    </submittedName>
</protein>
<name>A0A177TTR2_9BASI</name>
<dbReference type="AlphaFoldDB" id="A0A177TTR2"/>
<accession>A0A177TTR2</accession>